<dbReference type="SUPFAM" id="SSF52777">
    <property type="entry name" value="CoA-dependent acyltransferases"/>
    <property type="match status" value="2"/>
</dbReference>
<evidence type="ECO:0000313" key="12">
    <source>
        <dbReference type="Proteomes" id="UP000199137"/>
    </source>
</evidence>
<dbReference type="PROSITE" id="PS50075">
    <property type="entry name" value="CARRIER"/>
    <property type="match status" value="1"/>
</dbReference>
<dbReference type="FunFam" id="3.30.559.10:FF:000023">
    <property type="entry name" value="Non-ribosomal peptide synthetase"/>
    <property type="match status" value="1"/>
</dbReference>
<dbReference type="InterPro" id="IPR013217">
    <property type="entry name" value="Methyltransf_12"/>
</dbReference>
<dbReference type="Pfam" id="PF00501">
    <property type="entry name" value="AMP-binding"/>
    <property type="match status" value="1"/>
</dbReference>
<dbReference type="Pfam" id="PF00668">
    <property type="entry name" value="Condensation"/>
    <property type="match status" value="1"/>
</dbReference>
<dbReference type="STRING" id="112413.SAMN05421854_106227"/>
<evidence type="ECO:0000256" key="3">
    <source>
        <dbReference type="ARBA" id="ARBA00007380"/>
    </source>
</evidence>
<dbReference type="InterPro" id="IPR010071">
    <property type="entry name" value="AA_adenyl_dom"/>
</dbReference>
<dbReference type="NCBIfam" id="TIGR01733">
    <property type="entry name" value="AA-adenyl-dom"/>
    <property type="match status" value="1"/>
</dbReference>
<dbReference type="GO" id="GO:0009403">
    <property type="term" value="P:toxin biosynthetic process"/>
    <property type="evidence" value="ECO:0007669"/>
    <property type="project" value="UniProtKB-ARBA"/>
</dbReference>
<dbReference type="CDD" id="cd12114">
    <property type="entry name" value="A_NRPS_TlmIV_like"/>
    <property type="match status" value="1"/>
</dbReference>
<dbReference type="GO" id="GO:0031177">
    <property type="term" value="F:phosphopantetheine binding"/>
    <property type="evidence" value="ECO:0007669"/>
    <property type="project" value="InterPro"/>
</dbReference>
<proteinExistence type="inferred from homology"/>
<dbReference type="InterPro" id="IPR023213">
    <property type="entry name" value="CAT-like_dom_sf"/>
</dbReference>
<dbReference type="Gene3D" id="3.30.559.30">
    <property type="entry name" value="Nonribosomal peptide synthetase, condensation domain"/>
    <property type="match status" value="1"/>
</dbReference>
<evidence type="ECO:0000256" key="1">
    <source>
        <dbReference type="ARBA" id="ARBA00001957"/>
    </source>
</evidence>
<keyword evidence="6" id="KW-0597">Phosphoprotein</keyword>
<dbReference type="SUPFAM" id="SSF47336">
    <property type="entry name" value="ACP-like"/>
    <property type="match status" value="1"/>
</dbReference>
<dbReference type="Gene3D" id="1.10.10.1830">
    <property type="entry name" value="Non-ribosomal peptide synthase, adenylation domain"/>
    <property type="match status" value="1"/>
</dbReference>
<dbReference type="EMBL" id="FOWC01000006">
    <property type="protein sequence ID" value="SFP66935.1"/>
    <property type="molecule type" value="Genomic_DNA"/>
</dbReference>
<keyword evidence="7" id="KW-0436">Ligase</keyword>
<protein>
    <recommendedName>
        <fullName evidence="4">Phenyloxazoline synthase MbtB</fullName>
    </recommendedName>
    <alternativeName>
        <fullName evidence="9">Mycobactin synthetase protein B</fullName>
    </alternativeName>
</protein>
<comment type="similarity">
    <text evidence="3">Belongs to the ATP-dependent AMP-binding enzyme family. MbtB subfamily.</text>
</comment>
<dbReference type="PANTHER" id="PTHR45527:SF10">
    <property type="entry name" value="PYOCHELIN SYNTHASE PCHF"/>
    <property type="match status" value="1"/>
</dbReference>
<dbReference type="SUPFAM" id="SSF53335">
    <property type="entry name" value="S-adenosyl-L-methionine-dependent methyltransferases"/>
    <property type="match status" value="1"/>
</dbReference>
<dbReference type="CDD" id="cd02440">
    <property type="entry name" value="AdoMet_MTases"/>
    <property type="match status" value="1"/>
</dbReference>
<dbReference type="PROSITE" id="PS00455">
    <property type="entry name" value="AMP_BINDING"/>
    <property type="match status" value="1"/>
</dbReference>
<dbReference type="Gene3D" id="3.30.559.10">
    <property type="entry name" value="Chloramphenicol acetyltransferase-like domain"/>
    <property type="match status" value="1"/>
</dbReference>
<dbReference type="Pfam" id="PF18563">
    <property type="entry name" value="TubC_N"/>
    <property type="match status" value="1"/>
</dbReference>
<dbReference type="PANTHER" id="PTHR45527">
    <property type="entry name" value="NONRIBOSOMAL PEPTIDE SYNTHETASE"/>
    <property type="match status" value="1"/>
</dbReference>
<evidence type="ECO:0000256" key="8">
    <source>
        <dbReference type="ARBA" id="ARBA00022737"/>
    </source>
</evidence>
<keyword evidence="8" id="KW-0677">Repeat</keyword>
<accession>A0A1I5S886</accession>
<dbReference type="GO" id="GO:0005737">
    <property type="term" value="C:cytoplasm"/>
    <property type="evidence" value="ECO:0007669"/>
    <property type="project" value="TreeGrafter"/>
</dbReference>
<dbReference type="InterPro" id="IPR000873">
    <property type="entry name" value="AMP-dep_synth/lig_dom"/>
</dbReference>
<evidence type="ECO:0000256" key="9">
    <source>
        <dbReference type="ARBA" id="ARBA00033440"/>
    </source>
</evidence>
<dbReference type="PROSITE" id="PS00012">
    <property type="entry name" value="PHOSPHOPANTETHEINE"/>
    <property type="match status" value="1"/>
</dbReference>
<feature type="domain" description="Carrier" evidence="10">
    <location>
        <begin position="1418"/>
        <end position="1499"/>
    </location>
</feature>
<dbReference type="GO" id="GO:0008610">
    <property type="term" value="P:lipid biosynthetic process"/>
    <property type="evidence" value="ECO:0007669"/>
    <property type="project" value="UniProtKB-ARBA"/>
</dbReference>
<dbReference type="GO" id="GO:0016874">
    <property type="term" value="F:ligase activity"/>
    <property type="evidence" value="ECO:0007669"/>
    <property type="project" value="UniProtKB-KW"/>
</dbReference>
<dbReference type="Gene3D" id="1.10.1200.10">
    <property type="entry name" value="ACP-like"/>
    <property type="match status" value="1"/>
</dbReference>
<dbReference type="InterPro" id="IPR001242">
    <property type="entry name" value="Condensation_dom"/>
</dbReference>
<name>A0A1I5S886_9PSEU</name>
<evidence type="ECO:0000256" key="4">
    <source>
        <dbReference type="ARBA" id="ARBA00016743"/>
    </source>
</evidence>
<dbReference type="SUPFAM" id="SSF53474">
    <property type="entry name" value="alpha/beta-Hydrolases"/>
    <property type="match status" value="1"/>
</dbReference>
<dbReference type="InterPro" id="IPR020806">
    <property type="entry name" value="PKS_PP-bd"/>
</dbReference>
<dbReference type="Gene3D" id="3.40.50.12780">
    <property type="entry name" value="N-terminal domain of ligase-like"/>
    <property type="match status" value="1"/>
</dbReference>
<comment type="pathway">
    <text evidence="2">Siderophore biosynthesis; mycobactin biosynthesis.</text>
</comment>
<dbReference type="CDD" id="cd19535">
    <property type="entry name" value="Cyc_NRPS"/>
    <property type="match status" value="1"/>
</dbReference>
<dbReference type="Pfam" id="PF08242">
    <property type="entry name" value="Methyltransf_12"/>
    <property type="match status" value="1"/>
</dbReference>
<dbReference type="RefSeq" id="WP_167545413.1">
    <property type="nucleotide sequence ID" value="NZ_FOWC01000006.1"/>
</dbReference>
<dbReference type="Gene3D" id="3.40.50.150">
    <property type="entry name" value="Vaccinia Virus protein VP39"/>
    <property type="match status" value="1"/>
</dbReference>
<dbReference type="Proteomes" id="UP000199137">
    <property type="component" value="Unassembled WGS sequence"/>
</dbReference>
<dbReference type="Gene3D" id="3.30.300.30">
    <property type="match status" value="1"/>
</dbReference>
<evidence type="ECO:0000256" key="2">
    <source>
        <dbReference type="ARBA" id="ARBA00005102"/>
    </source>
</evidence>
<evidence type="ECO:0000256" key="7">
    <source>
        <dbReference type="ARBA" id="ARBA00022598"/>
    </source>
</evidence>
<sequence length="1726" mass="185564">MTDALDTATAPVDVPRLVAELEGLGVELWQDESGGLRFRAPRGVLTEDRKAALRAAKPQLLHYLREAAHERAEPDPAAAGKPFPLTGIQAAYLLGRRDVIAYGRVGCHAYGELDFPDLDGERAGEIWRALVARHGMLRAVVDADGSQRVLAEVPPLAVPVARARDEAEFDRARERTREELDHRVYPPGEWPLFDVRVTLGAGRATLHLSIDFLIADFVSIQVLLDEFSRCLADPDLVLPELEIGFRDYLLAERRLRGTRRYRADREYWLSRVDSLPPAPELPVRPEVRDGAPVRFARHTATLDAERFAELSRIAGTHGVTASTAVLAAYTEVIGRWSRRRRFTLDLTVLSRLPLHEQVDRLVGDFTGVLPLEVDAGARPRFAERAAALQDQLWADLDHRLFSGVEVLREMARRRGQDAALMPVVFTSALGLGSASSGPSAPGYGISQTPQVWIDCQVLEHSGALTVNWDVREGVFPDGLAADMFGAFADLLRGLADGERCWTAESPVALPPAQARRRAEANATAGPLPSGLLHGGIVEQARRTPDRPAIITPAETLTYRELVGRAAGVARRLSEKGCGAGDLVAVAAETGAGQIVAVLGALLAGAAYLPIDVRQPPARQQQLVERSGARFAFVGPGAAALAGPVVLEADGSTAEPPPVTGDPDERAYVIYTSGSTGYPKGVVVTHRAAGNTVADINRRFTVTGDDRVLGVASLAFDLSVYDVFGPLSAGGALVLPEHGRRGDPSHWAELMRAHRVTLWNSVPAQMQMLAEYLRVDTAAAPPLRLALLSGDWIPVRLPDRIRALLPGVEVISLGGATEAAIWSIWHPVGEVAEDAASVPYGRPLTNQTFHVLDELGRPCPEWTVGELFIGGAGVATGYLGDEEQTRQRFGADPAGGRRYRTGDLGRWLPSGDIEFLGREDQQVKIRGHRIELAEIESALAEHPSVGAAAVLVEGEGALDRGLAAFVEPAPREEPAPDRLPAVLASAAAAELAAVRSEMDASRAVSFARQLDRTALLAMVRALREQGLFATVESRHTVEEVFRTAGVTAKHERLVRRWINALEQNGMLVRDDGALTGVPPVSAADLEQAWREVDELQPGGGQRAELVEYFHTACGHLPELLREDADPVQLLFPEGRVDIQESAYQGNFLSNSLNRLVEAAVTGLAADHDGPLSLLEVGAGVGGASIDLIPALARYDVDYLFTDVSRFFLNQARERFGEQYPWVGYGLFDLNEDYRAQGLRANSTDVILCANVLHYARDAAQALGRLRELLRPGGWLVFIETTRDNYQILTSMEFLFDAKSGDFADVRAGRDQTFISLPQWRELLAGAGADAVVQLSAGDEALDRIGMHAFAARFKSGRAPAHDLDLLDDLAGRLPDYMVPSRLEVLDALPLTGNGKVDRAALAKLLPDRAAPAGPVAQSRPEGELEAAVARVWCRVLGRSEVGRDQDIFELGGDSLVAAQIVGEVKEQLPQAAGLFFDEMLRDVLEGATVAELAGRLSAGSDAAAPAAHSGPELVELATGSGARTWVVVADGTGEPRWDPALVSGPVSGLRPGTGPVPAPMAQRLADAYAPLLPEAGEIALYGTDSGGLVALELARRLAEAGCPPAELTVVVRCPIGYRDDEPAGYFFARTLGLDLPAAADDAEVAAALDTGTPAGAAWNPSGFGPELAERFEAYQRAAREQASAEPELYTGDVTLVLDFDTDAWPAAAKRVRDYWQRVCLGELAVKG</sequence>
<reference evidence="11 12" key="1">
    <citation type="submission" date="2016-10" db="EMBL/GenBank/DDBJ databases">
        <authorList>
            <person name="de Groot N.N."/>
        </authorList>
    </citation>
    <scope>NUCLEOTIDE SEQUENCE [LARGE SCALE GENOMIC DNA]</scope>
    <source>
        <strain evidence="11 12">DSM 44637</strain>
    </source>
</reference>
<dbReference type="Pfam" id="PF00550">
    <property type="entry name" value="PP-binding"/>
    <property type="match status" value="1"/>
</dbReference>
<dbReference type="InterPro" id="IPR036736">
    <property type="entry name" value="ACP-like_sf"/>
</dbReference>
<dbReference type="SUPFAM" id="SSF56801">
    <property type="entry name" value="Acetyl-CoA synthetase-like"/>
    <property type="match status" value="1"/>
</dbReference>
<dbReference type="InterPro" id="IPR041464">
    <property type="entry name" value="TubC_N"/>
</dbReference>
<dbReference type="InterPro" id="IPR020845">
    <property type="entry name" value="AMP-binding_CS"/>
</dbReference>
<comment type="cofactor">
    <cofactor evidence="1">
        <name>pantetheine 4'-phosphate</name>
        <dbReference type="ChEBI" id="CHEBI:47942"/>
    </cofactor>
</comment>
<dbReference type="InterPro" id="IPR042099">
    <property type="entry name" value="ANL_N_sf"/>
</dbReference>
<evidence type="ECO:0000256" key="6">
    <source>
        <dbReference type="ARBA" id="ARBA00022553"/>
    </source>
</evidence>
<evidence type="ECO:0000259" key="10">
    <source>
        <dbReference type="PROSITE" id="PS50075"/>
    </source>
</evidence>
<gene>
    <name evidence="11" type="ORF">SAMN05421854_106227</name>
</gene>
<dbReference type="FunFam" id="3.30.559.30:FF:000006">
    <property type="entry name" value="Yersiniabactin polyketide/non-ribosomal peptide synthetase"/>
    <property type="match status" value="1"/>
</dbReference>
<organism evidence="11 12">
    <name type="scientific">Amycolatopsis rubida</name>
    <dbReference type="NCBI Taxonomy" id="112413"/>
    <lineage>
        <taxon>Bacteria</taxon>
        <taxon>Bacillati</taxon>
        <taxon>Actinomycetota</taxon>
        <taxon>Actinomycetes</taxon>
        <taxon>Pseudonocardiales</taxon>
        <taxon>Pseudonocardiaceae</taxon>
        <taxon>Amycolatopsis</taxon>
    </lineage>
</organism>
<dbReference type="InterPro" id="IPR045851">
    <property type="entry name" value="AMP-bd_C_sf"/>
</dbReference>
<dbReference type="GO" id="GO:0043041">
    <property type="term" value="P:amino acid activation for nonribosomal peptide biosynthetic process"/>
    <property type="evidence" value="ECO:0007669"/>
    <property type="project" value="TreeGrafter"/>
</dbReference>
<dbReference type="InterPro" id="IPR029063">
    <property type="entry name" value="SAM-dependent_MTases_sf"/>
</dbReference>
<evidence type="ECO:0000313" key="11">
    <source>
        <dbReference type="EMBL" id="SFP66935.1"/>
    </source>
</evidence>
<dbReference type="InterPro" id="IPR044894">
    <property type="entry name" value="TubC_N_sf"/>
</dbReference>
<dbReference type="Gene3D" id="3.40.50.1820">
    <property type="entry name" value="alpha/beta hydrolase"/>
    <property type="match status" value="1"/>
</dbReference>
<dbReference type="InterPro" id="IPR006162">
    <property type="entry name" value="Ppantetheine_attach_site"/>
</dbReference>
<dbReference type="FunFam" id="3.40.50.12780:FF:000012">
    <property type="entry name" value="Non-ribosomal peptide synthetase"/>
    <property type="match status" value="1"/>
</dbReference>
<dbReference type="InterPro" id="IPR009081">
    <property type="entry name" value="PP-bd_ACP"/>
</dbReference>
<evidence type="ECO:0000256" key="5">
    <source>
        <dbReference type="ARBA" id="ARBA00022450"/>
    </source>
</evidence>
<keyword evidence="5" id="KW-0596">Phosphopantetheine</keyword>
<dbReference type="SMART" id="SM00823">
    <property type="entry name" value="PKS_PP"/>
    <property type="match status" value="1"/>
</dbReference>
<dbReference type="InterPro" id="IPR057737">
    <property type="entry name" value="Condensation_MtbB-like"/>
</dbReference>
<dbReference type="InterPro" id="IPR029058">
    <property type="entry name" value="AB_hydrolase_fold"/>
</dbReference>